<dbReference type="GeneID" id="25327830"/>
<feature type="compositionally biased region" description="Basic and acidic residues" evidence="1">
    <location>
        <begin position="1"/>
        <end position="16"/>
    </location>
</feature>
<protein>
    <submittedName>
        <fullName evidence="2">Uncharacterized protein</fullName>
    </submittedName>
</protein>
<name>A0A0D2EPD9_9EURO</name>
<dbReference type="EMBL" id="KN847319">
    <property type="protein sequence ID" value="KIW57368.1"/>
    <property type="molecule type" value="Genomic_DNA"/>
</dbReference>
<keyword evidence="3" id="KW-1185">Reference proteome</keyword>
<feature type="compositionally biased region" description="Polar residues" evidence="1">
    <location>
        <begin position="17"/>
        <end position="37"/>
    </location>
</feature>
<evidence type="ECO:0000313" key="3">
    <source>
        <dbReference type="Proteomes" id="UP000054342"/>
    </source>
</evidence>
<evidence type="ECO:0000313" key="2">
    <source>
        <dbReference type="EMBL" id="KIW57368.1"/>
    </source>
</evidence>
<reference evidence="2 3" key="1">
    <citation type="submission" date="2015-01" db="EMBL/GenBank/DDBJ databases">
        <title>The Genome Sequence of Exophiala xenobiotica CBS118157.</title>
        <authorList>
            <consortium name="The Broad Institute Genomics Platform"/>
            <person name="Cuomo C."/>
            <person name="de Hoog S."/>
            <person name="Gorbushina A."/>
            <person name="Stielow B."/>
            <person name="Teixiera M."/>
            <person name="Abouelleil A."/>
            <person name="Chapman S.B."/>
            <person name="Priest M."/>
            <person name="Young S.K."/>
            <person name="Wortman J."/>
            <person name="Nusbaum C."/>
            <person name="Birren B."/>
        </authorList>
    </citation>
    <scope>NUCLEOTIDE SEQUENCE [LARGE SCALE GENOMIC DNA]</scope>
    <source>
        <strain evidence="2 3">CBS 118157</strain>
    </source>
</reference>
<feature type="region of interest" description="Disordered" evidence="1">
    <location>
        <begin position="1"/>
        <end position="127"/>
    </location>
</feature>
<gene>
    <name evidence="2" type="ORF">PV05_05922</name>
</gene>
<feature type="compositionally biased region" description="Basic residues" evidence="1">
    <location>
        <begin position="92"/>
        <end position="101"/>
    </location>
</feature>
<organism evidence="2 3">
    <name type="scientific">Exophiala xenobiotica</name>
    <dbReference type="NCBI Taxonomy" id="348802"/>
    <lineage>
        <taxon>Eukaryota</taxon>
        <taxon>Fungi</taxon>
        <taxon>Dikarya</taxon>
        <taxon>Ascomycota</taxon>
        <taxon>Pezizomycotina</taxon>
        <taxon>Eurotiomycetes</taxon>
        <taxon>Chaetothyriomycetidae</taxon>
        <taxon>Chaetothyriales</taxon>
        <taxon>Herpotrichiellaceae</taxon>
        <taxon>Exophiala</taxon>
    </lineage>
</organism>
<dbReference type="AlphaFoldDB" id="A0A0D2EPD9"/>
<dbReference type="HOGENOM" id="CLU_1562900_0_0_1"/>
<evidence type="ECO:0000256" key="1">
    <source>
        <dbReference type="SAM" id="MobiDB-lite"/>
    </source>
</evidence>
<proteinExistence type="predicted"/>
<accession>A0A0D2EPD9</accession>
<sequence length="171" mass="18938">MHPETRSLYLDRESKSRASGSYTQTASRPLNNTQNATGGLENESPHTEARSAATDAVQRACSNVRPQIRRQGSLGARRTWTRRCRPATPLRRSSHSVRRGRGVRERGGSQRTGLGSPSYRRYPGAWGPGTFRPARPSLRRGCAGRRSGWVCRSAGVGCERGWSDLSRGMVW</sequence>
<dbReference type="RefSeq" id="XP_013317952.1">
    <property type="nucleotide sequence ID" value="XM_013462498.1"/>
</dbReference>
<dbReference type="Proteomes" id="UP000054342">
    <property type="component" value="Unassembled WGS sequence"/>
</dbReference>